<name>X1M5M5_9ZZZZ</name>
<reference evidence="1" key="1">
    <citation type="journal article" date="2014" name="Front. Microbiol.">
        <title>High frequency of phylogenetically diverse reductive dehalogenase-homologous genes in deep subseafloor sedimentary metagenomes.</title>
        <authorList>
            <person name="Kawai M."/>
            <person name="Futagami T."/>
            <person name="Toyoda A."/>
            <person name="Takaki Y."/>
            <person name="Nishi S."/>
            <person name="Hori S."/>
            <person name="Arai W."/>
            <person name="Tsubouchi T."/>
            <person name="Morono Y."/>
            <person name="Uchiyama I."/>
            <person name="Ito T."/>
            <person name="Fujiyama A."/>
            <person name="Inagaki F."/>
            <person name="Takami H."/>
        </authorList>
    </citation>
    <scope>NUCLEOTIDE SEQUENCE</scope>
    <source>
        <strain evidence="1">Expedition CK06-06</strain>
    </source>
</reference>
<feature type="non-terminal residue" evidence="1">
    <location>
        <position position="1"/>
    </location>
</feature>
<dbReference type="EMBL" id="BARV01016427">
    <property type="protein sequence ID" value="GAI26922.1"/>
    <property type="molecule type" value="Genomic_DNA"/>
</dbReference>
<gene>
    <name evidence="1" type="ORF">S06H3_28190</name>
</gene>
<protein>
    <submittedName>
        <fullName evidence="1">Uncharacterized protein</fullName>
    </submittedName>
</protein>
<evidence type="ECO:0000313" key="1">
    <source>
        <dbReference type="EMBL" id="GAI26922.1"/>
    </source>
</evidence>
<sequence length="31" mass="3446">RKTSAIPTRICPVSKYIKGNCAIRKNEAKKA</sequence>
<comment type="caution">
    <text evidence="1">The sequence shown here is derived from an EMBL/GenBank/DDBJ whole genome shotgun (WGS) entry which is preliminary data.</text>
</comment>
<organism evidence="1">
    <name type="scientific">marine sediment metagenome</name>
    <dbReference type="NCBI Taxonomy" id="412755"/>
    <lineage>
        <taxon>unclassified sequences</taxon>
        <taxon>metagenomes</taxon>
        <taxon>ecological metagenomes</taxon>
    </lineage>
</organism>
<accession>X1M5M5</accession>
<proteinExistence type="predicted"/>
<dbReference type="AlphaFoldDB" id="X1M5M5"/>